<keyword evidence="4" id="KW-1185">Reference proteome</keyword>
<dbReference type="SUPFAM" id="SSF53474">
    <property type="entry name" value="alpha/beta-Hydrolases"/>
    <property type="match status" value="1"/>
</dbReference>
<dbReference type="InterPro" id="IPR029058">
    <property type="entry name" value="AB_hydrolase_fold"/>
</dbReference>
<proteinExistence type="predicted"/>
<dbReference type="Proteomes" id="UP000242418">
    <property type="component" value="Unassembled WGS sequence"/>
</dbReference>
<evidence type="ECO:0000259" key="2">
    <source>
        <dbReference type="Pfam" id="PF20434"/>
    </source>
</evidence>
<dbReference type="EMBL" id="FMTL01000005">
    <property type="protein sequence ID" value="SCW85654.1"/>
    <property type="molecule type" value="Genomic_DNA"/>
</dbReference>
<gene>
    <name evidence="3" type="ORF">SAMN05216370_4064</name>
</gene>
<dbReference type="InterPro" id="IPR049492">
    <property type="entry name" value="BD-FAE-like_dom"/>
</dbReference>
<evidence type="ECO:0000256" key="1">
    <source>
        <dbReference type="ARBA" id="ARBA00022801"/>
    </source>
</evidence>
<organism evidence="3 4">
    <name type="scientific">Pseudomonas peli</name>
    <dbReference type="NCBI Taxonomy" id="592361"/>
    <lineage>
        <taxon>Bacteria</taxon>
        <taxon>Pseudomonadati</taxon>
        <taxon>Pseudomonadota</taxon>
        <taxon>Gammaproteobacteria</taxon>
        <taxon>Pseudomonadales</taxon>
        <taxon>Pseudomonadaceae</taxon>
        <taxon>Pseudomonas</taxon>
    </lineage>
</organism>
<name>A0AB37ZCH1_9PSED</name>
<sequence length="297" mass="32543">MNFRQLSMGGLLALLLLGDVQAQGLRDAMSDRRSAKSAAQLGAELLADLPYGQHERQRLDVYRPLNARSAPILLMVHGGAWDKGDKRMDRVVENKMARWLPQGYLFVSTNYRLLPDATPLQQAEDIAQALSYVQQHATGWGGDPQRVVLLGHSAGAHLVSLLSAAPEIGQAYAVQPWLGTVALDSAAFDVERIMRDRHYRLYDKAFGQDPAYWRAASPVWRLQQAGAPMLAVCSSKRKEACLQAQGFAERGRALDMQVTVLPQALSHGEINAQLGVPGAYTDAVETFFQRIGATPAP</sequence>
<dbReference type="Pfam" id="PF20434">
    <property type="entry name" value="BD-FAE"/>
    <property type="match status" value="1"/>
</dbReference>
<protein>
    <submittedName>
        <fullName evidence="3">Acetyl esterase/lipase</fullName>
    </submittedName>
</protein>
<dbReference type="AlphaFoldDB" id="A0AB37ZCH1"/>
<comment type="caution">
    <text evidence="3">The sequence shown here is derived from an EMBL/GenBank/DDBJ whole genome shotgun (WGS) entry which is preliminary data.</text>
</comment>
<dbReference type="PANTHER" id="PTHR48081">
    <property type="entry name" value="AB HYDROLASE SUPERFAMILY PROTEIN C4A8.06C"/>
    <property type="match status" value="1"/>
</dbReference>
<reference evidence="3 4" key="1">
    <citation type="submission" date="2016-10" db="EMBL/GenBank/DDBJ databases">
        <authorList>
            <person name="Varghese N."/>
            <person name="Submissions S."/>
        </authorList>
    </citation>
    <scope>NUCLEOTIDE SEQUENCE [LARGE SCALE GENOMIC DNA]</scope>
    <source>
        <strain evidence="3 4">DSM 17833</strain>
    </source>
</reference>
<evidence type="ECO:0000313" key="3">
    <source>
        <dbReference type="EMBL" id="SCW85654.1"/>
    </source>
</evidence>
<keyword evidence="1" id="KW-0378">Hydrolase</keyword>
<feature type="domain" description="BD-FAE-like" evidence="2">
    <location>
        <begin position="59"/>
        <end position="164"/>
    </location>
</feature>
<dbReference type="Gene3D" id="3.40.50.1820">
    <property type="entry name" value="alpha/beta hydrolase"/>
    <property type="match status" value="1"/>
</dbReference>
<accession>A0AB37ZCH1</accession>
<dbReference type="InterPro" id="IPR050300">
    <property type="entry name" value="GDXG_lipolytic_enzyme"/>
</dbReference>
<dbReference type="PANTHER" id="PTHR48081:SF33">
    <property type="entry name" value="KYNURENINE FORMAMIDASE"/>
    <property type="match status" value="1"/>
</dbReference>
<dbReference type="GO" id="GO:0016787">
    <property type="term" value="F:hydrolase activity"/>
    <property type="evidence" value="ECO:0007669"/>
    <property type="project" value="UniProtKB-KW"/>
</dbReference>
<evidence type="ECO:0000313" key="4">
    <source>
        <dbReference type="Proteomes" id="UP000242418"/>
    </source>
</evidence>